<dbReference type="Gene3D" id="3.60.20.10">
    <property type="entry name" value="Glutamine Phosphoribosylpyrophosphate, subunit 1, domain 1"/>
    <property type="match status" value="1"/>
</dbReference>
<sequence length="175" mass="18932">MFKGTTIVAVKREGKVALAGDGQVTFGNTVLKQRAKKIRRLYKGQVLVGFAGATADALTLFDKLEKKLEAYSGQLLRAAVELAKDWRTDKILRRLEAFIIAADKEHLLLISGAGDVVEPDEEVVAIGSGGPMALASAKALLRYTNLSAKEIAEISLKIASEICIYTNSEIIVEEL</sequence>
<dbReference type="Pfam" id="PF00227">
    <property type="entry name" value="Proteasome"/>
    <property type="match status" value="1"/>
</dbReference>
<dbReference type="GO" id="GO:0005839">
    <property type="term" value="C:proteasome core complex"/>
    <property type="evidence" value="ECO:0007669"/>
    <property type="project" value="InterPro"/>
</dbReference>
<evidence type="ECO:0000256" key="10">
    <source>
        <dbReference type="HAMAP-Rule" id="MF_00248"/>
    </source>
</evidence>
<feature type="binding site" evidence="10">
    <location>
        <position position="166"/>
    </location>
    <ligand>
        <name>Na(+)</name>
        <dbReference type="ChEBI" id="CHEBI:29101"/>
    </ligand>
</feature>
<name>A0A832GMR8_9BACT</name>
<dbReference type="GO" id="GO:0009376">
    <property type="term" value="C:HslUV protease complex"/>
    <property type="evidence" value="ECO:0007669"/>
    <property type="project" value="UniProtKB-UniRule"/>
</dbReference>
<dbReference type="InterPro" id="IPR023333">
    <property type="entry name" value="Proteasome_suB-type"/>
</dbReference>
<accession>A0A832GMR8</accession>
<dbReference type="HAMAP" id="MF_00248">
    <property type="entry name" value="HslV"/>
    <property type="match status" value="1"/>
</dbReference>
<comment type="catalytic activity">
    <reaction evidence="10">
        <text>ATP-dependent cleavage of peptide bonds with broad specificity.</text>
        <dbReference type="EC" id="3.4.25.2"/>
    </reaction>
</comment>
<feature type="binding site" evidence="10">
    <location>
        <position position="160"/>
    </location>
    <ligand>
        <name>Na(+)</name>
        <dbReference type="ChEBI" id="CHEBI:29101"/>
    </ligand>
</feature>
<dbReference type="CDD" id="cd01913">
    <property type="entry name" value="protease_HslV"/>
    <property type="match status" value="1"/>
</dbReference>
<dbReference type="InterPro" id="IPR001353">
    <property type="entry name" value="Proteasome_sua/b"/>
</dbReference>
<dbReference type="PANTHER" id="PTHR32194:SF0">
    <property type="entry name" value="ATP-DEPENDENT PROTEASE SUBUNIT HSLV"/>
    <property type="match status" value="1"/>
</dbReference>
<feature type="active site" evidence="10">
    <location>
        <position position="5"/>
    </location>
</feature>
<keyword evidence="5 10" id="KW-0645">Protease</keyword>
<keyword evidence="3 10" id="KW-0963">Cytoplasm</keyword>
<evidence type="ECO:0000256" key="5">
    <source>
        <dbReference type="ARBA" id="ARBA00022670"/>
    </source>
</evidence>
<dbReference type="PROSITE" id="PS51476">
    <property type="entry name" value="PROTEASOME_BETA_2"/>
    <property type="match status" value="1"/>
</dbReference>
<protein>
    <recommendedName>
        <fullName evidence="10">ATP-dependent protease subunit HslV</fullName>
        <ecNumber evidence="10">3.4.25.2</ecNumber>
    </recommendedName>
</protein>
<keyword evidence="8 10" id="KW-0378">Hydrolase</keyword>
<dbReference type="NCBIfam" id="NF003964">
    <property type="entry name" value="PRK05456.1"/>
    <property type="match status" value="1"/>
</dbReference>
<keyword evidence="4 10" id="KW-0021">Allosteric enzyme</keyword>
<proteinExistence type="inferred from homology"/>
<dbReference type="PIRSF" id="PIRSF039093">
    <property type="entry name" value="HslV"/>
    <property type="match status" value="1"/>
</dbReference>
<reference evidence="11" key="1">
    <citation type="journal article" date="2020" name="mSystems">
        <title>Genome- and Community-Level Interaction Insights into Carbon Utilization and Element Cycling Functions of Hydrothermarchaeota in Hydrothermal Sediment.</title>
        <authorList>
            <person name="Zhou Z."/>
            <person name="Liu Y."/>
            <person name="Xu W."/>
            <person name="Pan J."/>
            <person name="Luo Z.H."/>
            <person name="Li M."/>
        </authorList>
    </citation>
    <scope>NUCLEOTIDE SEQUENCE [LARGE SCALE GENOMIC DNA]</scope>
    <source>
        <strain evidence="11">SpSt-605</strain>
    </source>
</reference>
<evidence type="ECO:0000256" key="7">
    <source>
        <dbReference type="ARBA" id="ARBA00022723"/>
    </source>
</evidence>
<keyword evidence="7 10" id="KW-0479">Metal-binding</keyword>
<gene>
    <name evidence="10 11" type="primary">hslV</name>
    <name evidence="11" type="ORF">ENT73_02160</name>
</gene>
<evidence type="ECO:0000256" key="9">
    <source>
        <dbReference type="ARBA" id="ARBA00023053"/>
    </source>
</evidence>
<evidence type="ECO:0000313" key="11">
    <source>
        <dbReference type="EMBL" id="HGV54881.1"/>
    </source>
</evidence>
<evidence type="ECO:0000256" key="6">
    <source>
        <dbReference type="ARBA" id="ARBA00022698"/>
    </source>
</evidence>
<dbReference type="NCBIfam" id="TIGR03692">
    <property type="entry name" value="ATP_dep_HslV"/>
    <property type="match status" value="1"/>
</dbReference>
<evidence type="ECO:0000256" key="1">
    <source>
        <dbReference type="ARBA" id="ARBA00004496"/>
    </source>
</evidence>
<evidence type="ECO:0000256" key="2">
    <source>
        <dbReference type="ARBA" id="ARBA00006053"/>
    </source>
</evidence>
<evidence type="ECO:0000256" key="3">
    <source>
        <dbReference type="ARBA" id="ARBA00022490"/>
    </source>
</evidence>
<evidence type="ECO:0000256" key="8">
    <source>
        <dbReference type="ARBA" id="ARBA00022801"/>
    </source>
</evidence>
<comment type="subcellular location">
    <subcellularLocation>
        <location evidence="1 10">Cytoplasm</location>
    </subcellularLocation>
</comment>
<comment type="activity regulation">
    <text evidence="10">Allosterically activated by HslU binding.</text>
</comment>
<comment type="subunit">
    <text evidence="10">A double ring-shaped homohexamer of HslV is capped on each side by a ring-shaped HslU homohexamer. The assembly of the HslU/HslV complex is dependent on binding of ATP.</text>
</comment>
<dbReference type="GO" id="GO:0046872">
    <property type="term" value="F:metal ion binding"/>
    <property type="evidence" value="ECO:0007669"/>
    <property type="project" value="UniProtKB-KW"/>
</dbReference>
<dbReference type="InterPro" id="IPR022281">
    <property type="entry name" value="ATP-dep_Prtase_HsIV_su"/>
</dbReference>
<dbReference type="PANTHER" id="PTHR32194">
    <property type="entry name" value="METALLOPROTEASE TLDD"/>
    <property type="match status" value="1"/>
</dbReference>
<keyword evidence="6 10" id="KW-0888">Threonine protease</keyword>
<dbReference type="GO" id="GO:0004298">
    <property type="term" value="F:threonine-type endopeptidase activity"/>
    <property type="evidence" value="ECO:0007669"/>
    <property type="project" value="UniProtKB-KW"/>
</dbReference>
<comment type="caution">
    <text evidence="11">The sequence shown here is derived from an EMBL/GenBank/DDBJ whole genome shotgun (WGS) entry which is preliminary data.</text>
</comment>
<evidence type="ECO:0000256" key="4">
    <source>
        <dbReference type="ARBA" id="ARBA00022533"/>
    </source>
</evidence>
<dbReference type="AlphaFoldDB" id="A0A832GMR8"/>
<dbReference type="SUPFAM" id="SSF56235">
    <property type="entry name" value="N-terminal nucleophile aminohydrolases (Ntn hydrolases)"/>
    <property type="match status" value="1"/>
</dbReference>
<dbReference type="EMBL" id="DSZU01000030">
    <property type="protein sequence ID" value="HGV54881.1"/>
    <property type="molecule type" value="Genomic_DNA"/>
</dbReference>
<comment type="similarity">
    <text evidence="2 10">Belongs to the peptidase T1B family. HslV subfamily.</text>
</comment>
<dbReference type="InterPro" id="IPR029055">
    <property type="entry name" value="Ntn_hydrolases_N"/>
</dbReference>
<dbReference type="GO" id="GO:0051603">
    <property type="term" value="P:proteolysis involved in protein catabolic process"/>
    <property type="evidence" value="ECO:0007669"/>
    <property type="project" value="InterPro"/>
</dbReference>
<dbReference type="EC" id="3.4.25.2" evidence="10"/>
<organism evidence="11">
    <name type="scientific">Caldimicrobium thiodismutans</name>
    <dbReference type="NCBI Taxonomy" id="1653476"/>
    <lineage>
        <taxon>Bacteria</taxon>
        <taxon>Pseudomonadati</taxon>
        <taxon>Thermodesulfobacteriota</taxon>
        <taxon>Thermodesulfobacteria</taxon>
        <taxon>Thermodesulfobacteriales</taxon>
        <taxon>Thermodesulfobacteriaceae</taxon>
        <taxon>Caldimicrobium</taxon>
    </lineage>
</organism>
<feature type="binding site" evidence="10">
    <location>
        <position position="163"/>
    </location>
    <ligand>
        <name>Na(+)</name>
        <dbReference type="ChEBI" id="CHEBI:29101"/>
    </ligand>
</feature>
<comment type="function">
    <text evidence="10">Protease subunit of a proteasome-like degradation complex believed to be a general protein degrading machinery.</text>
</comment>
<keyword evidence="9 10" id="KW-0915">Sodium</keyword>